<sequence length="342" mass="38666">MMTVTGTLIDFEQTNGEVRFPNFAIEQEEEEEKEEEKSEDRIIDYGAEYDDTVQLLAKAVRGGDLLTLKNTLSGLPEVERTPLLRARLKDEIPSLNRCSRGALHNLPNMMTVTGTLIDFEQTNGEVRFPNFAIEQEEEEEKEEEKSEDRIIDYGAEYDDTVQLLAKAVRGGDLLTLKNTLSGLPEVERTPLLRARLKGDTVALQYPPGRCPRGRMPYIDRDIFIREPTLLILGVSKLNPEVVAFLASFEAFIQVDCSLTQSSAVGLEKNRYKSHVFTEITPEEFCWISVLNRFSSVMLQCKNTLFLTHTDLERAPLERSATQASILIGILRGDLIMRLLGPH</sequence>
<evidence type="ECO:0000313" key="2">
    <source>
        <dbReference type="EnsemblMetazoa" id="CapteP190810"/>
    </source>
</evidence>
<dbReference type="HOGENOM" id="CLU_811971_0_0_1"/>
<reference evidence="2" key="3">
    <citation type="submission" date="2015-06" db="UniProtKB">
        <authorList>
            <consortium name="EnsemblMetazoa"/>
        </authorList>
    </citation>
    <scope>IDENTIFICATION</scope>
</reference>
<organism evidence="1">
    <name type="scientific">Capitella teleta</name>
    <name type="common">Polychaete worm</name>
    <dbReference type="NCBI Taxonomy" id="283909"/>
    <lineage>
        <taxon>Eukaryota</taxon>
        <taxon>Metazoa</taxon>
        <taxon>Spiralia</taxon>
        <taxon>Lophotrochozoa</taxon>
        <taxon>Annelida</taxon>
        <taxon>Polychaeta</taxon>
        <taxon>Sedentaria</taxon>
        <taxon>Scolecida</taxon>
        <taxon>Capitellidae</taxon>
        <taxon>Capitella</taxon>
    </lineage>
</organism>
<reference evidence="1 3" key="2">
    <citation type="journal article" date="2013" name="Nature">
        <title>Insights into bilaterian evolution from three spiralian genomes.</title>
        <authorList>
            <person name="Simakov O."/>
            <person name="Marletaz F."/>
            <person name="Cho S.J."/>
            <person name="Edsinger-Gonzales E."/>
            <person name="Havlak P."/>
            <person name="Hellsten U."/>
            <person name="Kuo D.H."/>
            <person name="Larsson T."/>
            <person name="Lv J."/>
            <person name="Arendt D."/>
            <person name="Savage R."/>
            <person name="Osoegawa K."/>
            <person name="de Jong P."/>
            <person name="Grimwood J."/>
            <person name="Chapman J.A."/>
            <person name="Shapiro H."/>
            <person name="Aerts A."/>
            <person name="Otillar R.P."/>
            <person name="Terry A.Y."/>
            <person name="Boore J.L."/>
            <person name="Grigoriev I.V."/>
            <person name="Lindberg D.R."/>
            <person name="Seaver E.C."/>
            <person name="Weisblat D.A."/>
            <person name="Putnam N.H."/>
            <person name="Rokhsar D.S."/>
        </authorList>
    </citation>
    <scope>NUCLEOTIDE SEQUENCE</scope>
    <source>
        <strain evidence="1 3">I ESC-2004</strain>
    </source>
</reference>
<keyword evidence="3" id="KW-1185">Reference proteome</keyword>
<name>R7TIL8_CAPTE</name>
<dbReference type="EMBL" id="KB310706">
    <property type="protein sequence ID" value="ELT90930.1"/>
    <property type="molecule type" value="Genomic_DNA"/>
</dbReference>
<proteinExistence type="predicted"/>
<protein>
    <submittedName>
        <fullName evidence="1 2">Uncharacterized protein</fullName>
    </submittedName>
</protein>
<dbReference type="EnsemblMetazoa" id="CapteT190810">
    <property type="protein sequence ID" value="CapteP190810"/>
    <property type="gene ID" value="CapteG190810"/>
</dbReference>
<dbReference type="AlphaFoldDB" id="R7TIL8"/>
<accession>R7TIL8</accession>
<dbReference type="Proteomes" id="UP000014760">
    <property type="component" value="Unassembled WGS sequence"/>
</dbReference>
<evidence type="ECO:0000313" key="3">
    <source>
        <dbReference type="Proteomes" id="UP000014760"/>
    </source>
</evidence>
<gene>
    <name evidence="1" type="ORF">CAPTEDRAFT_190810</name>
</gene>
<evidence type="ECO:0000313" key="1">
    <source>
        <dbReference type="EMBL" id="ELT90930.1"/>
    </source>
</evidence>
<dbReference type="EMBL" id="AMQN01014055">
    <property type="status" value="NOT_ANNOTATED_CDS"/>
    <property type="molecule type" value="Genomic_DNA"/>
</dbReference>
<dbReference type="EMBL" id="AMQN01014056">
    <property type="status" value="NOT_ANNOTATED_CDS"/>
    <property type="molecule type" value="Genomic_DNA"/>
</dbReference>
<reference evidence="3" key="1">
    <citation type="submission" date="2012-12" db="EMBL/GenBank/DDBJ databases">
        <authorList>
            <person name="Hellsten U."/>
            <person name="Grimwood J."/>
            <person name="Chapman J.A."/>
            <person name="Shapiro H."/>
            <person name="Aerts A."/>
            <person name="Otillar R.P."/>
            <person name="Terry A.Y."/>
            <person name="Boore J.L."/>
            <person name="Simakov O."/>
            <person name="Marletaz F."/>
            <person name="Cho S.-J."/>
            <person name="Edsinger-Gonzales E."/>
            <person name="Havlak P."/>
            <person name="Kuo D.-H."/>
            <person name="Larsson T."/>
            <person name="Lv J."/>
            <person name="Arendt D."/>
            <person name="Savage R."/>
            <person name="Osoegawa K."/>
            <person name="de Jong P."/>
            <person name="Lindberg D.R."/>
            <person name="Seaver E.C."/>
            <person name="Weisblat D.A."/>
            <person name="Putnam N.H."/>
            <person name="Grigoriev I.V."/>
            <person name="Rokhsar D.S."/>
        </authorList>
    </citation>
    <scope>NUCLEOTIDE SEQUENCE</scope>
    <source>
        <strain evidence="3">I ESC-2004</strain>
    </source>
</reference>